<keyword evidence="1" id="KW-1133">Transmembrane helix</keyword>
<evidence type="ECO:0000313" key="3">
    <source>
        <dbReference type="Proteomes" id="UP001197626"/>
    </source>
</evidence>
<keyword evidence="1" id="KW-0812">Transmembrane</keyword>
<feature type="transmembrane region" description="Helical" evidence="1">
    <location>
        <begin position="21"/>
        <end position="39"/>
    </location>
</feature>
<name>A0ABY3PD20_9STAP</name>
<dbReference type="EMBL" id="CP086654">
    <property type="protein sequence ID" value="UEX90188.1"/>
    <property type="molecule type" value="Genomic_DNA"/>
</dbReference>
<proteinExistence type="predicted"/>
<accession>A0ABY3PD20</accession>
<keyword evidence="1" id="KW-0472">Membrane</keyword>
<evidence type="ECO:0000313" key="2">
    <source>
        <dbReference type="EMBL" id="UEX90188.1"/>
    </source>
</evidence>
<reference evidence="2 3" key="1">
    <citation type="journal article" date="2022" name="Pathogens">
        <title>Staphylococcus ratti sp. nov. Isolated from a Lab Rat.</title>
        <authorList>
            <person name="Kovarovic V."/>
            <person name="Sedlacek I."/>
            <person name="Petras P."/>
            <person name="Kralova S."/>
            <person name="Maslanova I."/>
            <person name="Svec P."/>
            <person name="Neumann-Schaal M."/>
            <person name="Botka T."/>
            <person name="Gelbicova T."/>
            <person name="Stankova E."/>
            <person name="Doskar J."/>
            <person name="Pantucek R."/>
        </authorList>
    </citation>
    <scope>NUCLEOTIDE SEQUENCE [LARGE SCALE GENOMIC DNA]</scope>
    <source>
        <strain evidence="2 3">CCM 9025</strain>
    </source>
</reference>
<protein>
    <submittedName>
        <fullName evidence="2">Uncharacterized protein</fullName>
    </submittedName>
</protein>
<dbReference type="RefSeq" id="WP_229292685.1">
    <property type="nucleotide sequence ID" value="NZ_CP086654.1"/>
</dbReference>
<feature type="transmembrane region" description="Helical" evidence="1">
    <location>
        <begin position="45"/>
        <end position="63"/>
    </location>
</feature>
<keyword evidence="3" id="KW-1185">Reference proteome</keyword>
<sequence length="92" mass="10626">MFLKERNGYEQYAKVSKIMMAISMSLILLALVLKLLFAWTISSYIIYGLFSIFILSLIIDAIPDFLRKNVTAAVFDVIFIGVMIWILFYANF</sequence>
<feature type="transmembrane region" description="Helical" evidence="1">
    <location>
        <begin position="70"/>
        <end position="90"/>
    </location>
</feature>
<organism evidence="2 3">
    <name type="scientific">Staphylococcus ratti</name>
    <dbReference type="NCBI Taxonomy" id="2892440"/>
    <lineage>
        <taxon>Bacteria</taxon>
        <taxon>Bacillati</taxon>
        <taxon>Bacillota</taxon>
        <taxon>Bacilli</taxon>
        <taxon>Bacillales</taxon>
        <taxon>Staphylococcaceae</taxon>
        <taxon>Staphylococcus</taxon>
    </lineage>
</organism>
<gene>
    <name evidence="2" type="ORF">LN051_00480</name>
</gene>
<evidence type="ECO:0000256" key="1">
    <source>
        <dbReference type="SAM" id="Phobius"/>
    </source>
</evidence>
<dbReference type="Proteomes" id="UP001197626">
    <property type="component" value="Chromosome"/>
</dbReference>